<comment type="subcellular location">
    <subcellularLocation>
        <location evidence="1">Membrane</location>
    </subcellularLocation>
</comment>
<dbReference type="InterPro" id="IPR003599">
    <property type="entry name" value="Ig_sub"/>
</dbReference>
<evidence type="ECO:0000259" key="7">
    <source>
        <dbReference type="PROSITE" id="PS50835"/>
    </source>
</evidence>
<evidence type="ECO:0000256" key="4">
    <source>
        <dbReference type="ARBA" id="ARBA00023157"/>
    </source>
</evidence>
<dbReference type="InterPro" id="IPR050504">
    <property type="entry name" value="IgSF_BTN/MOG"/>
</dbReference>
<evidence type="ECO:0000256" key="2">
    <source>
        <dbReference type="ARBA" id="ARBA00022729"/>
    </source>
</evidence>
<proteinExistence type="predicted"/>
<dbReference type="SUPFAM" id="SSF48726">
    <property type="entry name" value="Immunoglobulin"/>
    <property type="match status" value="1"/>
</dbReference>
<gene>
    <name evidence="8" type="ORF">CIB84_013346</name>
</gene>
<dbReference type="PROSITE" id="PS50835">
    <property type="entry name" value="IG_LIKE"/>
    <property type="match status" value="1"/>
</dbReference>
<keyword evidence="9" id="KW-1185">Reference proteome</keyword>
<reference evidence="8 9" key="1">
    <citation type="submission" date="2018-01" db="EMBL/GenBank/DDBJ databases">
        <title>Comparison of the Chinese Bamboo Partridge and Red Junglefowl genome sequences highlights the importance of demography in genome evolution.</title>
        <authorList>
            <person name="Tiley G.P."/>
            <person name="Kimball R.T."/>
            <person name="Braun E.L."/>
            <person name="Burleigh J.G."/>
        </authorList>
    </citation>
    <scope>NUCLEOTIDE SEQUENCE [LARGE SCALE GENOMIC DNA]</scope>
    <source>
        <strain evidence="8">RTK389</strain>
        <tissue evidence="8">Blood</tissue>
    </source>
</reference>
<dbReference type="InterPro" id="IPR013106">
    <property type="entry name" value="Ig_V-set"/>
</dbReference>
<evidence type="ECO:0000256" key="1">
    <source>
        <dbReference type="ARBA" id="ARBA00004370"/>
    </source>
</evidence>
<dbReference type="InterPro" id="IPR013783">
    <property type="entry name" value="Ig-like_fold"/>
</dbReference>
<keyword evidence="5" id="KW-0325">Glycoprotein</keyword>
<accession>A0A2P4SFQ1</accession>
<dbReference type="InterPro" id="IPR036179">
    <property type="entry name" value="Ig-like_dom_sf"/>
</dbReference>
<name>A0A2P4SFQ1_BAMTH</name>
<dbReference type="Proteomes" id="UP000237246">
    <property type="component" value="Unassembled WGS sequence"/>
</dbReference>
<keyword evidence="4" id="KW-1015">Disulfide bond</keyword>
<dbReference type="GO" id="GO:0005102">
    <property type="term" value="F:signaling receptor binding"/>
    <property type="evidence" value="ECO:0007669"/>
    <property type="project" value="TreeGrafter"/>
</dbReference>
<feature type="domain" description="Ig-like" evidence="7">
    <location>
        <begin position="13"/>
        <end position="127"/>
    </location>
</feature>
<evidence type="ECO:0000256" key="3">
    <source>
        <dbReference type="ARBA" id="ARBA00023136"/>
    </source>
</evidence>
<dbReference type="EMBL" id="PPHD01053732">
    <property type="protein sequence ID" value="POI22906.1"/>
    <property type="molecule type" value="Genomic_DNA"/>
</dbReference>
<dbReference type="GO" id="GO:1903037">
    <property type="term" value="P:regulation of leukocyte cell-cell adhesion"/>
    <property type="evidence" value="ECO:0007669"/>
    <property type="project" value="UniProtKB-ARBA"/>
</dbReference>
<keyword evidence="2" id="KW-0732">Signal</keyword>
<dbReference type="OrthoDB" id="9049620at2759"/>
<dbReference type="SMART" id="SM00406">
    <property type="entry name" value="IGv"/>
    <property type="match status" value="1"/>
</dbReference>
<dbReference type="PANTHER" id="PTHR24100:SF149">
    <property type="entry name" value="BG-LIKE ANTIGEN 1-RELATED"/>
    <property type="match status" value="1"/>
</dbReference>
<dbReference type="GO" id="GO:0009897">
    <property type="term" value="C:external side of plasma membrane"/>
    <property type="evidence" value="ECO:0007669"/>
    <property type="project" value="TreeGrafter"/>
</dbReference>
<dbReference type="PANTHER" id="PTHR24100">
    <property type="entry name" value="BUTYROPHILIN"/>
    <property type="match status" value="1"/>
</dbReference>
<dbReference type="FunFam" id="2.60.40.10:FF:000142">
    <property type="entry name" value="V-set domain-containing T-cell activation inhibitor 1"/>
    <property type="match status" value="1"/>
</dbReference>
<sequence>HHLTISPCPSHCPAQLTVVAPSLRVTAIVGQDVVLRCQLSPCRDVQSSDIRWIQQRSSGTVHHYQDGVDLGQMAEYKGRTELLRKGLSDGNLDLRITAVSTSDSGSYICAVQNGDGYGDAVVNLEVSVALSTELSESFQPLPPPKSL</sequence>
<dbReference type="GO" id="GO:0050863">
    <property type="term" value="P:regulation of T cell activation"/>
    <property type="evidence" value="ECO:0007669"/>
    <property type="project" value="UniProtKB-ARBA"/>
</dbReference>
<evidence type="ECO:0000256" key="6">
    <source>
        <dbReference type="ARBA" id="ARBA00023319"/>
    </source>
</evidence>
<dbReference type="AlphaFoldDB" id="A0A2P4SFQ1"/>
<organism evidence="8 9">
    <name type="scientific">Bambusicola thoracicus</name>
    <name type="common">Chinese bamboo-partridge</name>
    <name type="synonym">Perdix thoracica</name>
    <dbReference type="NCBI Taxonomy" id="9083"/>
    <lineage>
        <taxon>Eukaryota</taxon>
        <taxon>Metazoa</taxon>
        <taxon>Chordata</taxon>
        <taxon>Craniata</taxon>
        <taxon>Vertebrata</taxon>
        <taxon>Euteleostomi</taxon>
        <taxon>Archelosauria</taxon>
        <taxon>Archosauria</taxon>
        <taxon>Dinosauria</taxon>
        <taxon>Saurischia</taxon>
        <taxon>Theropoda</taxon>
        <taxon>Coelurosauria</taxon>
        <taxon>Aves</taxon>
        <taxon>Neognathae</taxon>
        <taxon>Galloanserae</taxon>
        <taxon>Galliformes</taxon>
        <taxon>Phasianidae</taxon>
        <taxon>Perdicinae</taxon>
        <taxon>Bambusicola</taxon>
    </lineage>
</organism>
<dbReference type="GO" id="GO:0001817">
    <property type="term" value="P:regulation of cytokine production"/>
    <property type="evidence" value="ECO:0007669"/>
    <property type="project" value="TreeGrafter"/>
</dbReference>
<dbReference type="InterPro" id="IPR007110">
    <property type="entry name" value="Ig-like_dom"/>
</dbReference>
<dbReference type="Pfam" id="PF07686">
    <property type="entry name" value="V-set"/>
    <property type="match status" value="1"/>
</dbReference>
<keyword evidence="3" id="KW-0472">Membrane</keyword>
<dbReference type="Gene3D" id="2.60.40.10">
    <property type="entry name" value="Immunoglobulins"/>
    <property type="match status" value="1"/>
</dbReference>
<evidence type="ECO:0000313" key="9">
    <source>
        <dbReference type="Proteomes" id="UP000237246"/>
    </source>
</evidence>
<comment type="caution">
    <text evidence="8">The sequence shown here is derived from an EMBL/GenBank/DDBJ whole genome shotgun (WGS) entry which is preliminary data.</text>
</comment>
<evidence type="ECO:0000313" key="8">
    <source>
        <dbReference type="EMBL" id="POI22906.1"/>
    </source>
</evidence>
<dbReference type="SMART" id="SM00409">
    <property type="entry name" value="IG"/>
    <property type="match status" value="1"/>
</dbReference>
<protein>
    <recommendedName>
        <fullName evidence="7">Ig-like domain-containing protein</fullName>
    </recommendedName>
</protein>
<evidence type="ECO:0000256" key="5">
    <source>
        <dbReference type="ARBA" id="ARBA00023180"/>
    </source>
</evidence>
<dbReference type="GO" id="GO:0050852">
    <property type="term" value="P:T cell receptor signaling pathway"/>
    <property type="evidence" value="ECO:0007669"/>
    <property type="project" value="TreeGrafter"/>
</dbReference>
<feature type="non-terminal residue" evidence="8">
    <location>
        <position position="1"/>
    </location>
</feature>
<keyword evidence="6" id="KW-0393">Immunoglobulin domain</keyword>